<evidence type="ECO:0000313" key="1">
    <source>
        <dbReference type="EMBL" id="MPY44326.1"/>
    </source>
</evidence>
<dbReference type="EMBL" id="VJZE01000311">
    <property type="protein sequence ID" value="MPY44326.1"/>
    <property type="molecule type" value="Genomic_DNA"/>
</dbReference>
<accession>A0A5N8WC02</accession>
<evidence type="ECO:0000313" key="2">
    <source>
        <dbReference type="Proteomes" id="UP000326979"/>
    </source>
</evidence>
<name>A0A5N8WC02_9ACTN</name>
<dbReference type="OrthoDB" id="4177012at2"/>
<gene>
    <name evidence="1" type="ORF">FNH04_31805</name>
</gene>
<organism evidence="1 2">
    <name type="scientific">Streptomyces phyllanthi</name>
    <dbReference type="NCBI Taxonomy" id="1803180"/>
    <lineage>
        <taxon>Bacteria</taxon>
        <taxon>Bacillati</taxon>
        <taxon>Actinomycetota</taxon>
        <taxon>Actinomycetes</taxon>
        <taxon>Kitasatosporales</taxon>
        <taxon>Streptomycetaceae</taxon>
        <taxon>Streptomyces</taxon>
    </lineage>
</organism>
<proteinExistence type="predicted"/>
<keyword evidence="2" id="KW-1185">Reference proteome</keyword>
<sequence>MALVSPVRTPVEGPSLLTECGLMVPALEMEFAAHFARADGEPAAEAAVTAVTRVIDAPGSFLEPIREAGRAVTRELLKRTTAGLCRVVLSADESGITLAATDDTMIALDAAPHAGIRKQPLLAVIDDLRVHHGPDGHRWVVWQGAWAAGTGSNGQDR</sequence>
<dbReference type="Proteomes" id="UP000326979">
    <property type="component" value="Unassembled WGS sequence"/>
</dbReference>
<protein>
    <submittedName>
        <fullName evidence="1">Uncharacterized protein</fullName>
    </submittedName>
</protein>
<dbReference type="AlphaFoldDB" id="A0A5N8WC02"/>
<comment type="caution">
    <text evidence="1">The sequence shown here is derived from an EMBL/GenBank/DDBJ whole genome shotgun (WGS) entry which is preliminary data.</text>
</comment>
<reference evidence="1 2" key="1">
    <citation type="submission" date="2019-07" db="EMBL/GenBank/DDBJ databases">
        <title>New species of Amycolatopsis and Streptomyces.</title>
        <authorList>
            <person name="Duangmal K."/>
            <person name="Teo W.F.A."/>
            <person name="Lipun K."/>
        </authorList>
    </citation>
    <scope>NUCLEOTIDE SEQUENCE [LARGE SCALE GENOMIC DNA]</scope>
    <source>
        <strain evidence="1 2">TISTR 2346</strain>
    </source>
</reference>
<dbReference type="RefSeq" id="WP_152789272.1">
    <property type="nucleotide sequence ID" value="NZ_BAABEQ010000119.1"/>
</dbReference>